<dbReference type="InParanoid" id="A0A4R2PIC6"/>
<evidence type="ECO:0000313" key="3">
    <source>
        <dbReference type="EMBL" id="TCP35219.1"/>
    </source>
</evidence>
<organism evidence="3 4">
    <name type="scientific">Rhodothalassium salexigens DSM 2132</name>
    <dbReference type="NCBI Taxonomy" id="1188247"/>
    <lineage>
        <taxon>Bacteria</taxon>
        <taxon>Pseudomonadati</taxon>
        <taxon>Pseudomonadota</taxon>
        <taxon>Alphaproteobacteria</taxon>
        <taxon>Rhodothalassiales</taxon>
        <taxon>Rhodothalassiaceae</taxon>
        <taxon>Rhodothalassium</taxon>
    </lineage>
</organism>
<gene>
    <name evidence="3" type="ORF">EV659_10469</name>
</gene>
<evidence type="ECO:0000256" key="1">
    <source>
        <dbReference type="SAM" id="Coils"/>
    </source>
</evidence>
<comment type="caution">
    <text evidence="3">The sequence shown here is derived from an EMBL/GenBank/DDBJ whole genome shotgun (WGS) entry which is preliminary data.</text>
</comment>
<keyword evidence="4" id="KW-1185">Reference proteome</keyword>
<dbReference type="AlphaFoldDB" id="A0A4R2PIC6"/>
<feature type="compositionally biased region" description="Low complexity" evidence="2">
    <location>
        <begin position="28"/>
        <end position="39"/>
    </location>
</feature>
<feature type="compositionally biased region" description="Low complexity" evidence="2">
    <location>
        <begin position="47"/>
        <end position="68"/>
    </location>
</feature>
<accession>A0A4R2PIC6</accession>
<proteinExistence type="predicted"/>
<dbReference type="OrthoDB" id="5880116at2"/>
<feature type="region of interest" description="Disordered" evidence="2">
    <location>
        <begin position="1"/>
        <end position="68"/>
    </location>
</feature>
<dbReference type="InterPro" id="IPR016866">
    <property type="entry name" value="UCP028069"/>
</dbReference>
<keyword evidence="1" id="KW-0175">Coiled coil</keyword>
<feature type="coiled-coil region" evidence="1">
    <location>
        <begin position="79"/>
        <end position="148"/>
    </location>
</feature>
<dbReference type="RefSeq" id="WP_132708124.1">
    <property type="nucleotide sequence ID" value="NZ_JACIGF010000004.1"/>
</dbReference>
<evidence type="ECO:0000256" key="2">
    <source>
        <dbReference type="SAM" id="MobiDB-lite"/>
    </source>
</evidence>
<dbReference type="Proteomes" id="UP000295399">
    <property type="component" value="Unassembled WGS sequence"/>
</dbReference>
<evidence type="ECO:0000313" key="4">
    <source>
        <dbReference type="Proteomes" id="UP000295399"/>
    </source>
</evidence>
<sequence>MTRQRRSTRAAGPPPGDSHAAPSRRRLALALAAAVTAAGHTHHAHAQDQAPAPTGGPTGPGAAFTPPDPAAFDRVLAARIEANEALAETQARIDRLDDEARRMLDRYRQTLDALATSRRYGDQVARLIAAQEAEKADFEARLDRVGETKRRVVPLMLDMVDHLARFIEADTPFLLGERRDRVAALRAALDRADVPTAEKFRAVLDAYQTEAQYGRTLGAYKAELPGTDRTVDLLRVGRIALIYRSLDGRDLGYWDREAHDWAPLPGRYRRTLDSAFKIARKQAAPQLLILPTPVAAAAGVADRLPIAGDAP</sequence>
<dbReference type="EMBL" id="SLXO01000004">
    <property type="protein sequence ID" value="TCP35219.1"/>
    <property type="molecule type" value="Genomic_DNA"/>
</dbReference>
<reference evidence="3 4" key="1">
    <citation type="submission" date="2019-03" db="EMBL/GenBank/DDBJ databases">
        <title>Genomic Encyclopedia of Type Strains, Phase IV (KMG-IV): sequencing the most valuable type-strain genomes for metagenomic binning, comparative biology and taxonomic classification.</title>
        <authorList>
            <person name="Goeker M."/>
        </authorList>
    </citation>
    <scope>NUCLEOTIDE SEQUENCE [LARGE SCALE GENOMIC DNA]</scope>
    <source>
        <strain evidence="3 4">DSM 2132</strain>
    </source>
</reference>
<dbReference type="Pfam" id="PF11932">
    <property type="entry name" value="DUF3450"/>
    <property type="match status" value="1"/>
</dbReference>
<protein>
    <submittedName>
        <fullName evidence="3">Uncharacterized protein DUF3450</fullName>
    </submittedName>
</protein>
<name>A0A4R2PIC6_RHOSA</name>